<accession>A0A1H8A4Z4</accession>
<organism evidence="1 2">
    <name type="scientific">Mucilaginibacter gossypiicola</name>
    <dbReference type="NCBI Taxonomy" id="551995"/>
    <lineage>
        <taxon>Bacteria</taxon>
        <taxon>Pseudomonadati</taxon>
        <taxon>Bacteroidota</taxon>
        <taxon>Sphingobacteriia</taxon>
        <taxon>Sphingobacteriales</taxon>
        <taxon>Sphingobacteriaceae</taxon>
        <taxon>Mucilaginibacter</taxon>
    </lineage>
</organism>
<reference evidence="2" key="1">
    <citation type="submission" date="2016-10" db="EMBL/GenBank/DDBJ databases">
        <authorList>
            <person name="Varghese N."/>
            <person name="Submissions S."/>
        </authorList>
    </citation>
    <scope>NUCLEOTIDE SEQUENCE [LARGE SCALE GENOMIC DNA]</scope>
    <source>
        <strain evidence="2">Gh-48</strain>
    </source>
</reference>
<dbReference type="STRING" id="551995.SAMN05192574_101371"/>
<sequence length="194" mass="22818">MANHYLIRISVHPYIRKYLLYHYGERFFITDRGFIPAYIYNALQPITKVKASEVTKKDKVDYGAFIGAVAGEGIARKKGLQFSSENVKLFNDVVADLIHEEMYRLIKQLNQAGYQVDDTIREFQKMYGFTEDELPFENLKRWYYRERLRLDARARDQREVKPQFTLNFFQEVEQEAIVNPALLNQISFLSALSA</sequence>
<evidence type="ECO:0000313" key="1">
    <source>
        <dbReference type="EMBL" id="SEM65972.1"/>
    </source>
</evidence>
<gene>
    <name evidence="1" type="ORF">SAMN05192574_101371</name>
</gene>
<keyword evidence="2" id="KW-1185">Reference proteome</keyword>
<proteinExistence type="predicted"/>
<dbReference type="Proteomes" id="UP000198942">
    <property type="component" value="Unassembled WGS sequence"/>
</dbReference>
<protein>
    <submittedName>
        <fullName evidence="1">Uncharacterized protein</fullName>
    </submittedName>
</protein>
<name>A0A1H8A4Z4_9SPHI</name>
<dbReference type="AlphaFoldDB" id="A0A1H8A4Z4"/>
<dbReference type="RefSeq" id="WP_091206835.1">
    <property type="nucleotide sequence ID" value="NZ_FOCL01000001.1"/>
</dbReference>
<dbReference type="OrthoDB" id="798440at2"/>
<dbReference type="EMBL" id="FOCL01000001">
    <property type="protein sequence ID" value="SEM65972.1"/>
    <property type="molecule type" value="Genomic_DNA"/>
</dbReference>
<evidence type="ECO:0000313" key="2">
    <source>
        <dbReference type="Proteomes" id="UP000198942"/>
    </source>
</evidence>